<dbReference type="AlphaFoldDB" id="A0AAV4CX73"/>
<dbReference type="EMBL" id="BLXT01007071">
    <property type="protein sequence ID" value="GFO36456.1"/>
    <property type="molecule type" value="Genomic_DNA"/>
</dbReference>
<proteinExistence type="predicted"/>
<evidence type="ECO:0000313" key="2">
    <source>
        <dbReference type="EMBL" id="GFO36456.1"/>
    </source>
</evidence>
<protein>
    <submittedName>
        <fullName evidence="2">Uncharacterized protein</fullName>
    </submittedName>
</protein>
<keyword evidence="3" id="KW-1185">Reference proteome</keyword>
<accession>A0AAV4CX73</accession>
<feature type="region of interest" description="Disordered" evidence="1">
    <location>
        <begin position="65"/>
        <end position="84"/>
    </location>
</feature>
<dbReference type="Proteomes" id="UP000735302">
    <property type="component" value="Unassembled WGS sequence"/>
</dbReference>
<name>A0AAV4CX73_9GAST</name>
<comment type="caution">
    <text evidence="2">The sequence shown here is derived from an EMBL/GenBank/DDBJ whole genome shotgun (WGS) entry which is preliminary data.</text>
</comment>
<sequence>MWQRSSIKTDSDEVSGVLDIDTSFYSIEEPGLLGIDSNYDNIEVSCLLGIDTSYGNIEERSQIRVPMEKHKGSYRSQSGDMENA</sequence>
<feature type="compositionally biased region" description="Polar residues" evidence="1">
    <location>
        <begin position="74"/>
        <end position="84"/>
    </location>
</feature>
<reference evidence="2 3" key="1">
    <citation type="journal article" date="2021" name="Elife">
        <title>Chloroplast acquisition without the gene transfer in kleptoplastic sea slugs, Plakobranchus ocellatus.</title>
        <authorList>
            <person name="Maeda T."/>
            <person name="Takahashi S."/>
            <person name="Yoshida T."/>
            <person name="Shimamura S."/>
            <person name="Takaki Y."/>
            <person name="Nagai Y."/>
            <person name="Toyoda A."/>
            <person name="Suzuki Y."/>
            <person name="Arimoto A."/>
            <person name="Ishii H."/>
            <person name="Satoh N."/>
            <person name="Nishiyama T."/>
            <person name="Hasebe M."/>
            <person name="Maruyama T."/>
            <person name="Minagawa J."/>
            <person name="Obokata J."/>
            <person name="Shigenobu S."/>
        </authorList>
    </citation>
    <scope>NUCLEOTIDE SEQUENCE [LARGE SCALE GENOMIC DNA]</scope>
</reference>
<evidence type="ECO:0000256" key="1">
    <source>
        <dbReference type="SAM" id="MobiDB-lite"/>
    </source>
</evidence>
<evidence type="ECO:0000313" key="3">
    <source>
        <dbReference type="Proteomes" id="UP000735302"/>
    </source>
</evidence>
<gene>
    <name evidence="2" type="ORF">PoB_006296100</name>
</gene>
<organism evidence="2 3">
    <name type="scientific">Plakobranchus ocellatus</name>
    <dbReference type="NCBI Taxonomy" id="259542"/>
    <lineage>
        <taxon>Eukaryota</taxon>
        <taxon>Metazoa</taxon>
        <taxon>Spiralia</taxon>
        <taxon>Lophotrochozoa</taxon>
        <taxon>Mollusca</taxon>
        <taxon>Gastropoda</taxon>
        <taxon>Heterobranchia</taxon>
        <taxon>Euthyneura</taxon>
        <taxon>Panpulmonata</taxon>
        <taxon>Sacoglossa</taxon>
        <taxon>Placobranchoidea</taxon>
        <taxon>Plakobranchidae</taxon>
        <taxon>Plakobranchus</taxon>
    </lineage>
</organism>